<feature type="domain" description="Glycosyl transferase family 1" evidence="1">
    <location>
        <begin position="179"/>
        <end position="328"/>
    </location>
</feature>
<feature type="domain" description="Glycosyltransferase subfamily 4-like N-terminal" evidence="2">
    <location>
        <begin position="13"/>
        <end position="162"/>
    </location>
</feature>
<sequence length="355" mass="39717">MRIIQIIDSLDAGGSERMAVQIANELQIAGHESHICVTRREGLLKKTINDEVGYLFIEKKGKLGIKAMTKLKTYIVKNNINTVHAHSTSFFTATIIKWWIPSVNLIWHDHYGNAEDLDNRKVGVLRKSSRFFDGIISVNQILKDWSIRNLKPSNVIYLRNFVSNSLEQQLLKPLPGSSGKRIVHLANLRPQKDHTTLIKAFQEVTKNTTGWNLLLVGMDFQDDYARNIKSTIEDLKLDEHIHLLGSREDTIAILKACDLGVLSSKSEGLPVAILEYGLAGLPVVTTDVGACKEVVLGYGKVVPSQDINSLSQAIQEFIDNPEEAKSMAHSYQQHVMTTFGAASYIEKLETFYSSL</sequence>
<organism evidence="3 4">
    <name type="scientific">Nonlabens ulvanivorans</name>
    <name type="common">Persicivirga ulvanivorans</name>
    <dbReference type="NCBI Taxonomy" id="906888"/>
    <lineage>
        <taxon>Bacteria</taxon>
        <taxon>Pseudomonadati</taxon>
        <taxon>Bacteroidota</taxon>
        <taxon>Flavobacteriia</taxon>
        <taxon>Flavobacteriales</taxon>
        <taxon>Flavobacteriaceae</taxon>
        <taxon>Nonlabens</taxon>
    </lineage>
</organism>
<dbReference type="InterPro" id="IPR028098">
    <property type="entry name" value="Glyco_trans_4-like_N"/>
</dbReference>
<dbReference type="Proteomes" id="UP000028980">
    <property type="component" value="Unassembled WGS sequence"/>
</dbReference>
<dbReference type="SUPFAM" id="SSF53756">
    <property type="entry name" value="UDP-Glycosyltransferase/glycogen phosphorylase"/>
    <property type="match status" value="1"/>
</dbReference>
<dbReference type="InterPro" id="IPR001296">
    <property type="entry name" value="Glyco_trans_1"/>
</dbReference>
<evidence type="ECO:0000259" key="1">
    <source>
        <dbReference type="Pfam" id="PF00534"/>
    </source>
</evidence>
<dbReference type="GO" id="GO:0016757">
    <property type="term" value="F:glycosyltransferase activity"/>
    <property type="evidence" value="ECO:0007669"/>
    <property type="project" value="InterPro"/>
</dbReference>
<name>A0A081DEP5_NONUL</name>
<evidence type="ECO:0000313" key="4">
    <source>
        <dbReference type="Proteomes" id="UP000028980"/>
    </source>
</evidence>
<dbReference type="PANTHER" id="PTHR12526">
    <property type="entry name" value="GLYCOSYLTRANSFERASE"/>
    <property type="match status" value="1"/>
</dbReference>
<accession>A0A081DEP5</accession>
<protein>
    <submittedName>
        <fullName evidence="3">Alpha-1,4-N-acetylgalactosamine transferasePglH</fullName>
    </submittedName>
</protein>
<dbReference type="AlphaFoldDB" id="A0A081DEP5"/>
<gene>
    <name evidence="3" type="ORF">JCM19296_2999</name>
</gene>
<dbReference type="PANTHER" id="PTHR12526:SF630">
    <property type="entry name" value="GLYCOSYLTRANSFERASE"/>
    <property type="match status" value="1"/>
</dbReference>
<dbReference type="EMBL" id="BBLG01000009">
    <property type="protein sequence ID" value="GAK77391.1"/>
    <property type="molecule type" value="Genomic_DNA"/>
</dbReference>
<proteinExistence type="predicted"/>
<evidence type="ECO:0000259" key="2">
    <source>
        <dbReference type="Pfam" id="PF13439"/>
    </source>
</evidence>
<comment type="caution">
    <text evidence="3">The sequence shown here is derived from an EMBL/GenBank/DDBJ whole genome shotgun (WGS) entry which is preliminary data.</text>
</comment>
<dbReference type="Pfam" id="PF00534">
    <property type="entry name" value="Glycos_transf_1"/>
    <property type="match status" value="1"/>
</dbReference>
<evidence type="ECO:0000313" key="3">
    <source>
        <dbReference type="EMBL" id="GAK77391.1"/>
    </source>
</evidence>
<dbReference type="Pfam" id="PF13439">
    <property type="entry name" value="Glyco_transf_4"/>
    <property type="match status" value="1"/>
</dbReference>
<keyword evidence="3" id="KW-0808">Transferase</keyword>
<dbReference type="Gene3D" id="3.40.50.2000">
    <property type="entry name" value="Glycogen Phosphorylase B"/>
    <property type="match status" value="2"/>
</dbReference>
<reference evidence="3 4" key="1">
    <citation type="journal article" date="2014" name="Genome Announc.">
        <title>Draft Genome Sequences of Marine Flavobacterium Nonlabens Strains NR17, NR24, NR27, NR32, NR33, and Ara13.</title>
        <authorList>
            <person name="Nakanishi M."/>
            <person name="Meirelles P."/>
            <person name="Suzuki R."/>
            <person name="Takatani N."/>
            <person name="Mino S."/>
            <person name="Suda W."/>
            <person name="Oshima K."/>
            <person name="Hattori M."/>
            <person name="Ohkuma M."/>
            <person name="Hosokawa M."/>
            <person name="Miyashita K."/>
            <person name="Thompson F.L."/>
            <person name="Niwa A."/>
            <person name="Sawabe T."/>
            <person name="Sawabe T."/>
        </authorList>
    </citation>
    <scope>NUCLEOTIDE SEQUENCE [LARGE SCALE GENOMIC DNA]</scope>
    <source>
        <strain evidence="4">JCM19296</strain>
    </source>
</reference>